<comment type="catalytic activity">
    <reaction evidence="6">
        <text>L-threonyl-[protein] + ATP = 3-O-(5'-adenylyl)-L-threonyl-[protein] + diphosphate</text>
        <dbReference type="Rhea" id="RHEA:54292"/>
        <dbReference type="Rhea" id="RHEA-COMP:11060"/>
        <dbReference type="Rhea" id="RHEA-COMP:13847"/>
        <dbReference type="ChEBI" id="CHEBI:30013"/>
        <dbReference type="ChEBI" id="CHEBI:30616"/>
        <dbReference type="ChEBI" id="CHEBI:33019"/>
        <dbReference type="ChEBI" id="CHEBI:138113"/>
        <dbReference type="EC" id="2.7.7.108"/>
    </reaction>
</comment>
<dbReference type="SUPFAM" id="SSF140931">
    <property type="entry name" value="Fic-like"/>
    <property type="match status" value="1"/>
</dbReference>
<keyword evidence="1" id="KW-0808">Transferase</keyword>
<dbReference type="PROSITE" id="PS51459">
    <property type="entry name" value="FIDO"/>
    <property type="match status" value="1"/>
</dbReference>
<evidence type="ECO:0000256" key="6">
    <source>
        <dbReference type="ARBA" id="ARBA00047939"/>
    </source>
</evidence>
<dbReference type="PANTHER" id="PTHR39560:SF1">
    <property type="entry name" value="PROTEIN ADENYLYLTRANSFERASE FIC-RELATED"/>
    <property type="match status" value="1"/>
</dbReference>
<evidence type="ECO:0000256" key="3">
    <source>
        <dbReference type="ARBA" id="ARBA00022741"/>
    </source>
</evidence>
<evidence type="ECO:0000259" key="8">
    <source>
        <dbReference type="PROSITE" id="PS51459"/>
    </source>
</evidence>
<dbReference type="InterPro" id="IPR003812">
    <property type="entry name" value="Fido"/>
</dbReference>
<reference evidence="9 10" key="1">
    <citation type="submission" date="2021-02" db="EMBL/GenBank/DDBJ databases">
        <authorList>
            <person name="Vanwijnsberghe S."/>
        </authorList>
    </citation>
    <scope>NUCLEOTIDE SEQUENCE [LARGE SCALE GENOMIC DNA]</scope>
    <source>
        <strain evidence="9 10">R-69658</strain>
    </source>
</reference>
<dbReference type="InterPro" id="IPR040782">
    <property type="entry name" value="KfrB"/>
</dbReference>
<comment type="caution">
    <text evidence="9">The sequence shown here is derived from an EMBL/GenBank/DDBJ whole genome shotgun (WGS) entry which is preliminary data.</text>
</comment>
<evidence type="ECO:0000313" key="9">
    <source>
        <dbReference type="EMBL" id="CAE6823419.1"/>
    </source>
</evidence>
<evidence type="ECO:0000256" key="5">
    <source>
        <dbReference type="ARBA" id="ARBA00034531"/>
    </source>
</evidence>
<gene>
    <name evidence="9" type="ORF">R69658_05954</name>
</gene>
<comment type="catalytic activity">
    <reaction evidence="7">
        <text>L-tyrosyl-[protein] + ATP = O-(5'-adenylyl)-L-tyrosyl-[protein] + diphosphate</text>
        <dbReference type="Rhea" id="RHEA:54288"/>
        <dbReference type="Rhea" id="RHEA-COMP:10136"/>
        <dbReference type="Rhea" id="RHEA-COMP:13846"/>
        <dbReference type="ChEBI" id="CHEBI:30616"/>
        <dbReference type="ChEBI" id="CHEBI:33019"/>
        <dbReference type="ChEBI" id="CHEBI:46858"/>
        <dbReference type="ChEBI" id="CHEBI:83624"/>
        <dbReference type="EC" id="2.7.7.108"/>
    </reaction>
</comment>
<dbReference type="EC" id="2.7.7.108" evidence="5"/>
<dbReference type="InterPro" id="IPR036597">
    <property type="entry name" value="Fido-like_dom_sf"/>
</dbReference>
<keyword evidence="4" id="KW-0067">ATP-binding</keyword>
<evidence type="ECO:0000313" key="10">
    <source>
        <dbReference type="Proteomes" id="UP000674425"/>
    </source>
</evidence>
<keyword evidence="2" id="KW-0548">Nucleotidyltransferase</keyword>
<dbReference type="Proteomes" id="UP000674425">
    <property type="component" value="Unassembled WGS sequence"/>
</dbReference>
<organism evidence="9 10">
    <name type="scientific">Paraburkholderia aspalathi</name>
    <dbReference type="NCBI Taxonomy" id="1324617"/>
    <lineage>
        <taxon>Bacteria</taxon>
        <taxon>Pseudomonadati</taxon>
        <taxon>Pseudomonadota</taxon>
        <taxon>Betaproteobacteria</taxon>
        <taxon>Burkholderiales</taxon>
        <taxon>Burkholderiaceae</taxon>
        <taxon>Paraburkholderia</taxon>
    </lineage>
</organism>
<dbReference type="PANTHER" id="PTHR39560">
    <property type="entry name" value="PROTEIN ADENYLYLTRANSFERASE FIC-RELATED"/>
    <property type="match status" value="1"/>
</dbReference>
<feature type="domain" description="Fido" evidence="8">
    <location>
        <begin position="53"/>
        <end position="202"/>
    </location>
</feature>
<proteinExistence type="predicted"/>
<dbReference type="EMBL" id="CAJNAU010000076">
    <property type="protein sequence ID" value="CAE6823419.1"/>
    <property type="molecule type" value="Genomic_DNA"/>
</dbReference>
<evidence type="ECO:0000256" key="2">
    <source>
        <dbReference type="ARBA" id="ARBA00022695"/>
    </source>
</evidence>
<protein>
    <recommendedName>
        <fullName evidence="5">protein adenylyltransferase</fullName>
        <ecNumber evidence="5">2.7.7.108</ecNumber>
    </recommendedName>
</protein>
<dbReference type="Pfam" id="PF18790">
    <property type="entry name" value="KfrB"/>
    <property type="match status" value="1"/>
</dbReference>
<dbReference type="Pfam" id="PF02661">
    <property type="entry name" value="Fic"/>
    <property type="match status" value="1"/>
</dbReference>
<dbReference type="Gene3D" id="1.10.3290.10">
    <property type="entry name" value="Fido-like domain"/>
    <property type="match status" value="1"/>
</dbReference>
<keyword evidence="3" id="KW-0547">Nucleotide-binding</keyword>
<name>A0ABN7MW86_9BURK</name>
<sequence length="334" mass="37220">MKAEQPDSYCYAGTDVLKNLADCRDQHSLDVFEAQVVAFNLAALSGAPITEPFGPDRLRETHRRIFDGVYSWAGEFRENTGRMTKQRDGYAVTYADSAYVNREVGKVFASLAGEQYLQGLDPNTFAERAAHYYGELDAIHPFREGNSRTLRQFASDLALQAGHTLDWSNAASDEQGRKRLYFARDVAVINADSSQLAAIIKTALSPTRGNEHDRSDEMKERLLVMNGQRIVQSEQEPGKWHTEHVDKAGTVKPGIYNIYQAKQADKATTHDGVILHADKQHIYQQVGKEFIKHERADFDKVPEIGGAKSVTYDQSTGRAVVAAATMKLGRGHSR</sequence>
<accession>A0ABN7MW86</accession>
<evidence type="ECO:0000256" key="7">
    <source>
        <dbReference type="ARBA" id="ARBA00048696"/>
    </source>
</evidence>
<evidence type="ECO:0000256" key="4">
    <source>
        <dbReference type="ARBA" id="ARBA00022840"/>
    </source>
</evidence>
<keyword evidence="10" id="KW-1185">Reference proteome</keyword>
<dbReference type="RefSeq" id="WP_200621191.1">
    <property type="nucleotide sequence ID" value="NZ_CAJNAU010000076.1"/>
</dbReference>
<evidence type="ECO:0000256" key="1">
    <source>
        <dbReference type="ARBA" id="ARBA00022679"/>
    </source>
</evidence>